<dbReference type="AlphaFoldDB" id="A0AAU9VFK5"/>
<evidence type="ECO:0000313" key="3">
    <source>
        <dbReference type="Proteomes" id="UP001153954"/>
    </source>
</evidence>
<feature type="compositionally biased region" description="Acidic residues" evidence="1">
    <location>
        <begin position="743"/>
        <end position="774"/>
    </location>
</feature>
<reference evidence="2" key="1">
    <citation type="submission" date="2022-03" db="EMBL/GenBank/DDBJ databases">
        <authorList>
            <person name="Tunstrom K."/>
        </authorList>
    </citation>
    <scope>NUCLEOTIDE SEQUENCE</scope>
</reference>
<dbReference type="PANTHER" id="PTHR33480">
    <property type="entry name" value="SET DOMAIN-CONTAINING PROTEIN-RELATED"/>
    <property type="match status" value="1"/>
</dbReference>
<gene>
    <name evidence="2" type="ORF">EEDITHA_LOCUS23132</name>
</gene>
<feature type="compositionally biased region" description="Polar residues" evidence="1">
    <location>
        <begin position="110"/>
        <end position="128"/>
    </location>
</feature>
<feature type="compositionally biased region" description="Polar residues" evidence="1">
    <location>
        <begin position="792"/>
        <end position="805"/>
    </location>
</feature>
<evidence type="ECO:0000313" key="2">
    <source>
        <dbReference type="EMBL" id="CAH2109277.1"/>
    </source>
</evidence>
<dbReference type="PANTHER" id="PTHR33480:SF1">
    <property type="entry name" value="TYR RECOMBINASE DOMAIN-CONTAINING PROTEIN"/>
    <property type="match status" value="1"/>
</dbReference>
<comment type="caution">
    <text evidence="2">The sequence shown here is derived from an EMBL/GenBank/DDBJ whole genome shotgun (WGS) entry which is preliminary data.</text>
</comment>
<accession>A0AAU9VFK5</accession>
<protein>
    <submittedName>
        <fullName evidence="2">Uncharacterized protein</fullName>
    </submittedName>
</protein>
<sequence length="805" mass="92201">MQTKSVTISTPVSQNSLLDVTKDLELSSITKESETNSFSNSVALGTCHNDSGLEEIEKNLVLSTGKSFIVTNNVNNHNESLGNNSYSINESDPPSGFSDQLKEFGPNWPDSDSINENDSGLKTNSTHDVNFSNEYSKISDQDNSDIKTNLNISMNTSYNPLNTSDAIIIEKHAEMVINEELPPFRKSSLDIRKLEVPVASQLKRTTKKHLCPYCKSLQSKFSRHLILKHKSESDVEKFIFLPKRHPQRLKIIDMIRKRGDFIHNTDDDLNTGILILPRRRQTNSINTSEDYTCCKQCKGFFPKQTIRFHVKNCQKNRNRLARDILITGRRVTGYIHENANDVLRNDVFPVLRDDKVSRSIRYDELLIKFGNKLTDKYTLKHQHDMIRAHLRLLGRLKLQVMSYDSQISEFQDIFNPQIYDTVIKSLRIVANWDITTMTFKTPAVASNLATLVTKCCKKFRTECIKIQDEQRKKLAENFLLLWQEEVPVLINKKALENQFDKRQSKKIVLPSKEDVKRLYDYLNNECNICLEILKDEFNFNAWKLLTQCTLISIQIFNRRRAGEIERLLIANYQTKQDLTEHIDKELYKKLADTTKNFAKQFVRLTIRGKRGRPVPVLLNPLAVNCIDTILAYREQANVSSNNEFIFSVPGNNDTAKKYIRACPLMRRFSNDCGAAMPSTLRGTTLRKHVATYTSLLNVEDCQIDKLANFMGHAKEIHKSYYQVPVPISEITEVSKMLIAALGDDEEEDILDGNEEDSESNENSESSADEDEDTDYVINSKNISRNDYKDGSSDYSQAPESTSQSK</sequence>
<keyword evidence="3" id="KW-1185">Reference proteome</keyword>
<feature type="region of interest" description="Disordered" evidence="1">
    <location>
        <begin position="109"/>
        <end position="128"/>
    </location>
</feature>
<organism evidence="2 3">
    <name type="scientific">Euphydryas editha</name>
    <name type="common">Edith's checkerspot</name>
    <dbReference type="NCBI Taxonomy" id="104508"/>
    <lineage>
        <taxon>Eukaryota</taxon>
        <taxon>Metazoa</taxon>
        <taxon>Ecdysozoa</taxon>
        <taxon>Arthropoda</taxon>
        <taxon>Hexapoda</taxon>
        <taxon>Insecta</taxon>
        <taxon>Pterygota</taxon>
        <taxon>Neoptera</taxon>
        <taxon>Endopterygota</taxon>
        <taxon>Lepidoptera</taxon>
        <taxon>Glossata</taxon>
        <taxon>Ditrysia</taxon>
        <taxon>Papilionoidea</taxon>
        <taxon>Nymphalidae</taxon>
        <taxon>Nymphalinae</taxon>
        <taxon>Euphydryas</taxon>
    </lineage>
</organism>
<name>A0AAU9VFK5_EUPED</name>
<feature type="region of interest" description="Disordered" evidence="1">
    <location>
        <begin position="743"/>
        <end position="805"/>
    </location>
</feature>
<dbReference type="EMBL" id="CAKOGL010000068">
    <property type="protein sequence ID" value="CAH2109277.1"/>
    <property type="molecule type" value="Genomic_DNA"/>
</dbReference>
<proteinExistence type="predicted"/>
<evidence type="ECO:0000256" key="1">
    <source>
        <dbReference type="SAM" id="MobiDB-lite"/>
    </source>
</evidence>
<dbReference type="Proteomes" id="UP001153954">
    <property type="component" value="Unassembled WGS sequence"/>
</dbReference>